<dbReference type="SUPFAM" id="SSF54373">
    <property type="entry name" value="FAD-linked reductases, C-terminal domain"/>
    <property type="match status" value="1"/>
</dbReference>
<evidence type="ECO:0000313" key="4">
    <source>
        <dbReference type="Proteomes" id="UP001526201"/>
    </source>
</evidence>
<proteinExistence type="predicted"/>
<dbReference type="InterPro" id="IPR036188">
    <property type="entry name" value="FAD/NAD-bd_sf"/>
</dbReference>
<dbReference type="Pfam" id="PF01494">
    <property type="entry name" value="FAD_binding_3"/>
    <property type="match status" value="2"/>
</dbReference>
<dbReference type="InterPro" id="IPR002938">
    <property type="entry name" value="FAD-bd"/>
</dbReference>
<feature type="domain" description="FAD-binding" evidence="1">
    <location>
        <begin position="287"/>
        <end position="354"/>
    </location>
</feature>
<dbReference type="Proteomes" id="UP001526201">
    <property type="component" value="Unassembled WGS sequence"/>
</dbReference>
<keyword evidence="4" id="KW-1185">Reference proteome</keyword>
<dbReference type="NCBIfam" id="NF005566">
    <property type="entry name" value="PRK07236.1"/>
    <property type="match status" value="1"/>
</dbReference>
<gene>
    <name evidence="3" type="ORF">H7J73_24755</name>
</gene>
<evidence type="ECO:0000259" key="2">
    <source>
        <dbReference type="Pfam" id="PF22607"/>
    </source>
</evidence>
<dbReference type="EMBL" id="JACKTY010000040">
    <property type="protein sequence ID" value="MCV7229225.1"/>
    <property type="molecule type" value="Genomic_DNA"/>
</dbReference>
<dbReference type="PANTHER" id="PTHR47469">
    <property type="entry name" value="MONOOXYGENASE-LIKE"/>
    <property type="match status" value="1"/>
</dbReference>
<dbReference type="Pfam" id="PF22607">
    <property type="entry name" value="FAD_binding-like"/>
    <property type="match status" value="1"/>
</dbReference>
<dbReference type="InterPro" id="IPR053212">
    <property type="entry name" value="DHP_3-monooxygenase"/>
</dbReference>
<feature type="domain" description="FAD-binding" evidence="1">
    <location>
        <begin position="2"/>
        <end position="158"/>
    </location>
</feature>
<protein>
    <submittedName>
        <fullName evidence="3">FAD-dependent monooxygenase</fullName>
    </submittedName>
</protein>
<comment type="caution">
    <text evidence="3">The sequence shown here is derived from an EMBL/GenBank/DDBJ whole genome shotgun (WGS) entry which is preliminary data.</text>
</comment>
<dbReference type="GO" id="GO:0004497">
    <property type="term" value="F:monooxygenase activity"/>
    <property type="evidence" value="ECO:0007669"/>
    <property type="project" value="UniProtKB-KW"/>
</dbReference>
<dbReference type="Gene3D" id="3.50.50.60">
    <property type="entry name" value="FAD/NAD(P)-binding domain"/>
    <property type="match status" value="2"/>
</dbReference>
<dbReference type="PANTHER" id="PTHR47469:SF2">
    <property type="entry name" value="OS06G0597600 PROTEIN"/>
    <property type="match status" value="1"/>
</dbReference>
<evidence type="ECO:0000313" key="3">
    <source>
        <dbReference type="EMBL" id="MCV7229225.1"/>
    </source>
</evidence>
<name>A0ABT3CID3_9MYCO</name>
<reference evidence="3 4" key="1">
    <citation type="journal article" date="2022" name="BMC Genomics">
        <title>Comparative genome analysis of mycobacteria focusing on tRNA and non-coding RNA.</title>
        <authorList>
            <person name="Behra P.R.K."/>
            <person name="Pettersson B.M.F."/>
            <person name="Ramesh M."/>
            <person name="Das S."/>
            <person name="Dasgupta S."/>
            <person name="Kirsebom L.A."/>
        </authorList>
    </citation>
    <scope>NUCLEOTIDE SEQUENCE [LARGE SCALE GENOMIC DNA]</scope>
    <source>
        <strain evidence="3 4">DSM 44078</strain>
    </source>
</reference>
<organism evidence="3 4">
    <name type="scientific">Mycolicibacterium komossense</name>
    <dbReference type="NCBI Taxonomy" id="1779"/>
    <lineage>
        <taxon>Bacteria</taxon>
        <taxon>Bacillati</taxon>
        <taxon>Actinomycetota</taxon>
        <taxon>Actinomycetes</taxon>
        <taxon>Mycobacteriales</taxon>
        <taxon>Mycobacteriaceae</taxon>
        <taxon>Mycolicibacterium</taxon>
    </lineage>
</organism>
<feature type="domain" description="2,6-dihydroxypyridine 3-monooxygenase substrate binding" evidence="2">
    <location>
        <begin position="161"/>
        <end position="279"/>
    </location>
</feature>
<keyword evidence="3" id="KW-0503">Monooxygenase</keyword>
<dbReference type="RefSeq" id="WP_264070436.1">
    <property type="nucleotide sequence ID" value="NZ_JACKTY010000040.1"/>
</dbReference>
<dbReference type="SUPFAM" id="SSF51905">
    <property type="entry name" value="FAD/NAD(P)-binding domain"/>
    <property type="match status" value="1"/>
</dbReference>
<keyword evidence="3" id="KW-0560">Oxidoreductase</keyword>
<accession>A0ABT3CID3</accession>
<sequence>MTKALVIGGSVGGLAAAHELRTIGADVAVYERSVDRTQPRGAGIVMQPEVEELLARLGISVPSVSVELQERQQLHHDGRTTRYRAPQWMTAWDTLFHAFRTPLSDACYRLDSSLQQVVVDSDHVTATFADGSSARGDFLVGADGVGSTTRTLLGIPGYITYSGYVAFRGLEPESGLPDELRELLAERFTLFGVPGMQMLCYLVPGADGQLDRGARRVNWVWYVNTPASAVATLLTGTSGRQFENFLPPGELTAENSSALVDLAREALPPQFGALVQHSTVFLQPVFDRAPAAMVAGRAALIGDAAGTVRPHTASGTSKALGDAAALAHALARWSPGDDLPVRLLEHFEHQRLSHLIGVARSGVRMAAQSRLGNTGPDFLTRLALPAGRS</sequence>
<dbReference type="PRINTS" id="PR00420">
    <property type="entry name" value="RNGMNOXGNASE"/>
</dbReference>
<evidence type="ECO:0000259" key="1">
    <source>
        <dbReference type="Pfam" id="PF01494"/>
    </source>
</evidence>
<dbReference type="InterPro" id="IPR054707">
    <property type="entry name" value="DhpH_subs-bd"/>
</dbReference>